<dbReference type="Gene3D" id="3.30.70.100">
    <property type="match status" value="1"/>
</dbReference>
<accession>A0A7Z1AXT4</accession>
<keyword evidence="2" id="KW-1185">Reference proteome</keyword>
<protein>
    <submittedName>
        <fullName evidence="1">Uncharacterized protein</fullName>
    </submittedName>
</protein>
<organism evidence="1 2">
    <name type="scientific">Actinophytocola xinjiangensis</name>
    <dbReference type="NCBI Taxonomy" id="485602"/>
    <lineage>
        <taxon>Bacteria</taxon>
        <taxon>Bacillati</taxon>
        <taxon>Actinomycetota</taxon>
        <taxon>Actinomycetes</taxon>
        <taxon>Pseudonocardiales</taxon>
        <taxon>Pseudonocardiaceae</taxon>
    </lineage>
</organism>
<dbReference type="Proteomes" id="UP000185696">
    <property type="component" value="Unassembled WGS sequence"/>
</dbReference>
<gene>
    <name evidence="1" type="ORF">BLA60_15740</name>
</gene>
<sequence length="113" mass="12454">MRATVTWWDLSTSTQTIDSLREHLRDGGAAAWAGIPGLRLKFWISDRAGNRWGAVMLWEPGHPRPDQPLPPYRALELIGYPPTERIVFDVEATVEGSYAVAALSGLGLAVEEP</sequence>
<comment type="caution">
    <text evidence="1">The sequence shown here is derived from an EMBL/GenBank/DDBJ whole genome shotgun (WGS) entry which is preliminary data.</text>
</comment>
<dbReference type="EMBL" id="MSIF01000006">
    <property type="protein sequence ID" value="OLF10729.1"/>
    <property type="molecule type" value="Genomic_DNA"/>
</dbReference>
<name>A0A7Z1AXT4_9PSEU</name>
<evidence type="ECO:0000313" key="1">
    <source>
        <dbReference type="EMBL" id="OLF10729.1"/>
    </source>
</evidence>
<proteinExistence type="predicted"/>
<dbReference type="AlphaFoldDB" id="A0A7Z1AXT4"/>
<reference evidence="1 2" key="1">
    <citation type="submission" date="2016-12" db="EMBL/GenBank/DDBJ databases">
        <title>The draft genome sequence of Actinophytocola xinjiangensis.</title>
        <authorList>
            <person name="Wang W."/>
            <person name="Yuan L."/>
        </authorList>
    </citation>
    <scope>NUCLEOTIDE SEQUENCE [LARGE SCALE GENOMIC DNA]</scope>
    <source>
        <strain evidence="1 2">CGMCC 4.4663</strain>
    </source>
</reference>
<dbReference type="OrthoDB" id="3687310at2"/>
<evidence type="ECO:0000313" key="2">
    <source>
        <dbReference type="Proteomes" id="UP000185696"/>
    </source>
</evidence>